<dbReference type="InterPro" id="IPR023214">
    <property type="entry name" value="HAD_sf"/>
</dbReference>
<dbReference type="SUPFAM" id="SSF56784">
    <property type="entry name" value="HAD-like"/>
    <property type="match status" value="1"/>
</dbReference>
<dbReference type="InterPro" id="IPR036412">
    <property type="entry name" value="HAD-like_sf"/>
</dbReference>
<reference evidence="2" key="1">
    <citation type="submission" date="2016-11" db="EMBL/GenBank/DDBJ databases">
        <authorList>
            <person name="Varghese N."/>
            <person name="Submissions S."/>
        </authorList>
    </citation>
    <scope>NUCLEOTIDE SEQUENCE [LARGE SCALE GENOMIC DNA]</scope>
    <source>
        <strain evidence="2">DSM 9756</strain>
    </source>
</reference>
<dbReference type="Gene3D" id="3.40.50.1000">
    <property type="entry name" value="HAD superfamily/HAD-like"/>
    <property type="match status" value="1"/>
</dbReference>
<protein>
    <submittedName>
        <fullName evidence="1">Phosphoserine phosphatase</fullName>
    </submittedName>
</protein>
<sequence>MADQAARYRALFSSDWSECLSPGGPFDCIFFNYPDLQEPLTAIFRQYTSNAITLGDAIRRIQDLLPGPITQEQMDAYLDASFAVYPGATELIRWCEENRILFMLNTTGFQGTYQRILAKGLLPPVAALSAHPFIHYPQSPTDPPVFHPLREIHDKAVNSAAVAQAFGIGPGRIIVMGDSGGDGPHFQWGASVGALLIASRPKPSLERYCAERGIAIHHRIGTAEEPEKGHFLDLVPRIEAYLGTAND</sequence>
<keyword evidence="2" id="KW-1185">Reference proteome</keyword>
<dbReference type="OrthoDB" id="5499841at2"/>
<evidence type="ECO:0000313" key="1">
    <source>
        <dbReference type="EMBL" id="SHF18331.1"/>
    </source>
</evidence>
<dbReference type="RefSeq" id="WP_073038361.1">
    <property type="nucleotide sequence ID" value="NZ_FQVB01000012.1"/>
</dbReference>
<dbReference type="EMBL" id="FQVB01000012">
    <property type="protein sequence ID" value="SHF18331.1"/>
    <property type="molecule type" value="Genomic_DNA"/>
</dbReference>
<name>A0A1M4ZK05_9BACT</name>
<accession>A0A1M4ZK05</accession>
<gene>
    <name evidence="1" type="ORF">SAMN02745206_01487</name>
</gene>
<proteinExistence type="predicted"/>
<dbReference type="AlphaFoldDB" id="A0A1M4ZK05"/>
<organism evidence="1 2">
    <name type="scientific">Desulfacinum infernum DSM 9756</name>
    <dbReference type="NCBI Taxonomy" id="1121391"/>
    <lineage>
        <taxon>Bacteria</taxon>
        <taxon>Pseudomonadati</taxon>
        <taxon>Thermodesulfobacteriota</taxon>
        <taxon>Syntrophobacteria</taxon>
        <taxon>Syntrophobacterales</taxon>
        <taxon>Syntrophobacteraceae</taxon>
        <taxon>Desulfacinum</taxon>
    </lineage>
</organism>
<dbReference type="Proteomes" id="UP000184076">
    <property type="component" value="Unassembled WGS sequence"/>
</dbReference>
<evidence type="ECO:0000313" key="2">
    <source>
        <dbReference type="Proteomes" id="UP000184076"/>
    </source>
</evidence>